<name>A0ACB8R1M3_9AGAM</name>
<organism evidence="1 2">
    <name type="scientific">Auriscalpium vulgare</name>
    <dbReference type="NCBI Taxonomy" id="40419"/>
    <lineage>
        <taxon>Eukaryota</taxon>
        <taxon>Fungi</taxon>
        <taxon>Dikarya</taxon>
        <taxon>Basidiomycota</taxon>
        <taxon>Agaricomycotina</taxon>
        <taxon>Agaricomycetes</taxon>
        <taxon>Russulales</taxon>
        <taxon>Auriscalpiaceae</taxon>
        <taxon>Auriscalpium</taxon>
    </lineage>
</organism>
<evidence type="ECO:0000313" key="1">
    <source>
        <dbReference type="EMBL" id="KAI0037782.1"/>
    </source>
</evidence>
<proteinExistence type="predicted"/>
<gene>
    <name evidence="1" type="ORF">FA95DRAFT_1613888</name>
</gene>
<reference evidence="1" key="2">
    <citation type="journal article" date="2022" name="New Phytol.">
        <title>Evolutionary transition to the ectomycorrhizal habit in the genomes of a hyperdiverse lineage of mushroom-forming fungi.</title>
        <authorList>
            <person name="Looney B."/>
            <person name="Miyauchi S."/>
            <person name="Morin E."/>
            <person name="Drula E."/>
            <person name="Courty P.E."/>
            <person name="Kohler A."/>
            <person name="Kuo A."/>
            <person name="LaButti K."/>
            <person name="Pangilinan J."/>
            <person name="Lipzen A."/>
            <person name="Riley R."/>
            <person name="Andreopoulos W."/>
            <person name="He G."/>
            <person name="Johnson J."/>
            <person name="Nolan M."/>
            <person name="Tritt A."/>
            <person name="Barry K.W."/>
            <person name="Grigoriev I.V."/>
            <person name="Nagy L.G."/>
            <person name="Hibbett D."/>
            <person name="Henrissat B."/>
            <person name="Matheny P.B."/>
            <person name="Labbe J."/>
            <person name="Martin F.M."/>
        </authorList>
    </citation>
    <scope>NUCLEOTIDE SEQUENCE</scope>
    <source>
        <strain evidence="1">FP105234-sp</strain>
    </source>
</reference>
<keyword evidence="2" id="KW-1185">Reference proteome</keyword>
<sequence>MPTGSPRSKRTSTKKKVAKEKAPALTAKQAAKAEAAAAKTAAKAQEKEAAAAAEEAAAMSVLWDTDEALCNAMLAAITDDDEIRQGLYKDPGGNSSTQDGGGQKKRHWHEKVANIIFAAHPKYKDAFALSTTLKAKQKWGEKVKNRLSRMEKLTRKYIAELGETGAGIERKEDIDWEKPNAFTNKFAQIDAAFPYFFAMRDLIAERPNIVPVGLGNSTTGFDPSKMKPRASVEPDNNEAPDPEDASHDGDDEEGADEEGDSDGSMPSRISGIMASKPLKRKANNDAPDGTRGPATAKTRSLDKDEASDVDEKPRIPTAAKGKGKKPKNVQMFEELAAAEETTRQRELELKTARVAMERQKIKTKALTKLDLESRKLEVLKLKMELKERESQRQHELQMMQLQVQSYGPAMSQPRFTPYGSPGLHSSDNFPATPLRTPSSRVSSSFTPYDNYGETSGWTSSNHAGASTSSNSRSVSAFIGADDMIASRVNSPSGYDVSNFKLDDASDVINTVYDFGEQSQKGQAGHE</sequence>
<protein>
    <submittedName>
        <fullName evidence="1">Uncharacterized protein</fullName>
    </submittedName>
</protein>
<dbReference type="EMBL" id="MU276717">
    <property type="protein sequence ID" value="KAI0037782.1"/>
    <property type="molecule type" value="Genomic_DNA"/>
</dbReference>
<dbReference type="Proteomes" id="UP000814033">
    <property type="component" value="Unassembled WGS sequence"/>
</dbReference>
<reference evidence="1" key="1">
    <citation type="submission" date="2021-02" db="EMBL/GenBank/DDBJ databases">
        <authorList>
            <consortium name="DOE Joint Genome Institute"/>
            <person name="Ahrendt S."/>
            <person name="Looney B.P."/>
            <person name="Miyauchi S."/>
            <person name="Morin E."/>
            <person name="Drula E."/>
            <person name="Courty P.E."/>
            <person name="Chicoki N."/>
            <person name="Fauchery L."/>
            <person name="Kohler A."/>
            <person name="Kuo A."/>
            <person name="Labutti K."/>
            <person name="Pangilinan J."/>
            <person name="Lipzen A."/>
            <person name="Riley R."/>
            <person name="Andreopoulos W."/>
            <person name="He G."/>
            <person name="Johnson J."/>
            <person name="Barry K.W."/>
            <person name="Grigoriev I.V."/>
            <person name="Nagy L."/>
            <person name="Hibbett D."/>
            <person name="Henrissat B."/>
            <person name="Matheny P.B."/>
            <person name="Labbe J."/>
            <person name="Martin F."/>
        </authorList>
    </citation>
    <scope>NUCLEOTIDE SEQUENCE</scope>
    <source>
        <strain evidence="1">FP105234-sp</strain>
    </source>
</reference>
<evidence type="ECO:0000313" key="2">
    <source>
        <dbReference type="Proteomes" id="UP000814033"/>
    </source>
</evidence>
<accession>A0ACB8R1M3</accession>
<comment type="caution">
    <text evidence="1">The sequence shown here is derived from an EMBL/GenBank/DDBJ whole genome shotgun (WGS) entry which is preliminary data.</text>
</comment>